<comment type="caution">
    <text evidence="3">The sequence shown here is derived from an EMBL/GenBank/DDBJ whole genome shotgun (WGS) entry which is preliminary data.</text>
</comment>
<dbReference type="InterPro" id="IPR011993">
    <property type="entry name" value="PH-like_dom_sf"/>
</dbReference>
<gene>
    <name evidence="3" type="ORF">L9F63_017915</name>
</gene>
<name>A0AAD7ZXX2_DIPPU</name>
<organism evidence="3 4">
    <name type="scientific">Diploptera punctata</name>
    <name type="common">Pacific beetle cockroach</name>
    <dbReference type="NCBI Taxonomy" id="6984"/>
    <lineage>
        <taxon>Eukaryota</taxon>
        <taxon>Metazoa</taxon>
        <taxon>Ecdysozoa</taxon>
        <taxon>Arthropoda</taxon>
        <taxon>Hexapoda</taxon>
        <taxon>Insecta</taxon>
        <taxon>Pterygota</taxon>
        <taxon>Neoptera</taxon>
        <taxon>Polyneoptera</taxon>
        <taxon>Dictyoptera</taxon>
        <taxon>Blattodea</taxon>
        <taxon>Blaberoidea</taxon>
        <taxon>Blaberidae</taxon>
        <taxon>Diplopterinae</taxon>
        <taxon>Diploptera</taxon>
    </lineage>
</organism>
<evidence type="ECO:0000256" key="1">
    <source>
        <dbReference type="ARBA" id="ARBA00041004"/>
    </source>
</evidence>
<dbReference type="PROSITE" id="PS50003">
    <property type="entry name" value="PH_DOMAIN"/>
    <property type="match status" value="1"/>
</dbReference>
<accession>A0AAD7ZXX2</accession>
<evidence type="ECO:0000259" key="2">
    <source>
        <dbReference type="PROSITE" id="PS50003"/>
    </source>
</evidence>
<dbReference type="InterPro" id="IPR001849">
    <property type="entry name" value="PH_domain"/>
</dbReference>
<dbReference type="GO" id="GO:0007032">
    <property type="term" value="P:endosome organization"/>
    <property type="evidence" value="ECO:0007669"/>
    <property type="project" value="TreeGrafter"/>
</dbReference>
<dbReference type="PANTHER" id="PTHR22902">
    <property type="entry name" value="SESQUIPEDALIAN"/>
    <property type="match status" value="1"/>
</dbReference>
<dbReference type="EMBL" id="JASPKZ010005303">
    <property type="protein sequence ID" value="KAJ9588804.1"/>
    <property type="molecule type" value="Genomic_DNA"/>
</dbReference>
<dbReference type="Proteomes" id="UP001233999">
    <property type="component" value="Unassembled WGS sequence"/>
</dbReference>
<protein>
    <recommendedName>
        <fullName evidence="1">Pleckstrin homology domain-containing family J member 1</fullName>
    </recommendedName>
</protein>
<dbReference type="Pfam" id="PF00169">
    <property type="entry name" value="PH"/>
    <property type="match status" value="1"/>
</dbReference>
<dbReference type="GO" id="GO:0001881">
    <property type="term" value="P:receptor recycling"/>
    <property type="evidence" value="ECO:0007669"/>
    <property type="project" value="TreeGrafter"/>
</dbReference>
<reference evidence="3" key="1">
    <citation type="journal article" date="2023" name="IScience">
        <title>Live-bearing cockroach genome reveals convergent evolutionary mechanisms linked to viviparity in insects and beyond.</title>
        <authorList>
            <person name="Fouks B."/>
            <person name="Harrison M.C."/>
            <person name="Mikhailova A.A."/>
            <person name="Marchal E."/>
            <person name="English S."/>
            <person name="Carruthers M."/>
            <person name="Jennings E.C."/>
            <person name="Chiamaka E.L."/>
            <person name="Frigard R.A."/>
            <person name="Pippel M."/>
            <person name="Attardo G.M."/>
            <person name="Benoit J.B."/>
            <person name="Bornberg-Bauer E."/>
            <person name="Tobe S.S."/>
        </authorList>
    </citation>
    <scope>NUCLEOTIDE SEQUENCE</scope>
    <source>
        <strain evidence="3">Stay&amp;Tobe</strain>
    </source>
</reference>
<proteinExistence type="predicted"/>
<dbReference type="PANTHER" id="PTHR22902:SF9">
    <property type="entry name" value="PLECKSTRIN HOMOLOGY DOMAIN-CONTAINING FAMILY J MEMBER 1"/>
    <property type="match status" value="1"/>
</dbReference>
<dbReference type="InterPro" id="IPR045188">
    <property type="entry name" value="Boi1/Boi2-like"/>
</dbReference>
<dbReference type="GO" id="GO:0055037">
    <property type="term" value="C:recycling endosome"/>
    <property type="evidence" value="ECO:0007669"/>
    <property type="project" value="TreeGrafter"/>
</dbReference>
<dbReference type="CDD" id="cd13258">
    <property type="entry name" value="PH_PLEKHJ1"/>
    <property type="match status" value="1"/>
</dbReference>
<sequence length="231" mass="26642">MRFNDKELIQISFGDGEIEGRLNHRRPPSGNFSQKGFKERWFKLKSNLLFYFHINEIGKIDDKQPAGVFILENSNIQYEVGTGVPFAFSMTFRDEPDRKHLFSGRSEEYIQQWVNAMKQATYGHWRSQLIILQTKINCKTGKDPLLMYPHNQGTVRDFQSSKSIGARSASFHCHLQQTLGTVKEGKKSFKSHITVIEPKTEPISCQIHIPKPPAREEKKVPVPLEKNLIEL</sequence>
<dbReference type="AlphaFoldDB" id="A0AAD7ZXX2"/>
<dbReference type="SMART" id="SM00233">
    <property type="entry name" value="PH"/>
    <property type="match status" value="1"/>
</dbReference>
<dbReference type="GO" id="GO:0042147">
    <property type="term" value="P:retrograde transport, endosome to Golgi"/>
    <property type="evidence" value="ECO:0007669"/>
    <property type="project" value="TreeGrafter"/>
</dbReference>
<dbReference type="GO" id="GO:0005802">
    <property type="term" value="C:trans-Golgi network"/>
    <property type="evidence" value="ECO:0007669"/>
    <property type="project" value="TreeGrafter"/>
</dbReference>
<dbReference type="SUPFAM" id="SSF50729">
    <property type="entry name" value="PH domain-like"/>
    <property type="match status" value="1"/>
</dbReference>
<dbReference type="GO" id="GO:0005829">
    <property type="term" value="C:cytosol"/>
    <property type="evidence" value="ECO:0007669"/>
    <property type="project" value="GOC"/>
</dbReference>
<evidence type="ECO:0000313" key="4">
    <source>
        <dbReference type="Proteomes" id="UP001233999"/>
    </source>
</evidence>
<keyword evidence="4" id="KW-1185">Reference proteome</keyword>
<evidence type="ECO:0000313" key="3">
    <source>
        <dbReference type="EMBL" id="KAJ9588804.1"/>
    </source>
</evidence>
<feature type="domain" description="PH" evidence="2">
    <location>
        <begin position="15"/>
        <end position="122"/>
    </location>
</feature>
<reference evidence="3" key="2">
    <citation type="submission" date="2023-05" db="EMBL/GenBank/DDBJ databases">
        <authorList>
            <person name="Fouks B."/>
        </authorList>
    </citation>
    <scope>NUCLEOTIDE SEQUENCE</scope>
    <source>
        <strain evidence="3">Stay&amp;Tobe</strain>
        <tissue evidence="3">Testes</tissue>
    </source>
</reference>
<dbReference type="GO" id="GO:0005769">
    <property type="term" value="C:early endosome"/>
    <property type="evidence" value="ECO:0007669"/>
    <property type="project" value="TreeGrafter"/>
</dbReference>
<dbReference type="Gene3D" id="2.30.29.30">
    <property type="entry name" value="Pleckstrin-homology domain (PH domain)/Phosphotyrosine-binding domain (PTB)"/>
    <property type="match status" value="1"/>
</dbReference>